<evidence type="ECO:0000256" key="2">
    <source>
        <dbReference type="ARBA" id="ARBA00023125"/>
    </source>
</evidence>
<dbReference type="InterPro" id="IPR044946">
    <property type="entry name" value="Restrct_endonuc_typeI_TRD_sf"/>
</dbReference>
<reference evidence="3" key="1">
    <citation type="submission" date="2019-03" db="EMBL/GenBank/DDBJ databases">
        <title>Single cell metagenomics reveals metabolic interactions within the superorganism composed of flagellate Streblomastix strix and complex community of Bacteroidetes bacteria on its surface.</title>
        <authorList>
            <person name="Treitli S.C."/>
            <person name="Kolisko M."/>
            <person name="Husnik F."/>
            <person name="Keeling P."/>
            <person name="Hampl V."/>
        </authorList>
    </citation>
    <scope>NUCLEOTIDE SEQUENCE</scope>
    <source>
        <strain evidence="3">STM</strain>
    </source>
</reference>
<dbReference type="GO" id="GO:0003677">
    <property type="term" value="F:DNA binding"/>
    <property type="evidence" value="ECO:0007669"/>
    <property type="project" value="UniProtKB-KW"/>
</dbReference>
<sequence>MGGAPLKSENSFYNGRHLWATISDMNQKYQKYITDTKLKLSDAGVEKLGEKRIVEKGSLLMSFKLTLDKTAFAGEELITNEAIVKLVLRDEY</sequence>
<name>A0A5J4RN97_9ZZZZ</name>
<dbReference type="EMBL" id="SNRY01001008">
    <property type="protein sequence ID" value="KAA6334351.1"/>
    <property type="molecule type" value="Genomic_DNA"/>
</dbReference>
<keyword evidence="2" id="KW-0238">DNA-binding</keyword>
<organism evidence="3">
    <name type="scientific">termite gut metagenome</name>
    <dbReference type="NCBI Taxonomy" id="433724"/>
    <lineage>
        <taxon>unclassified sequences</taxon>
        <taxon>metagenomes</taxon>
        <taxon>organismal metagenomes</taxon>
    </lineage>
</organism>
<dbReference type="SUPFAM" id="SSF116734">
    <property type="entry name" value="DNA methylase specificity domain"/>
    <property type="match status" value="1"/>
</dbReference>
<dbReference type="GO" id="GO:0009307">
    <property type="term" value="P:DNA restriction-modification system"/>
    <property type="evidence" value="ECO:0007669"/>
    <property type="project" value="UniProtKB-KW"/>
</dbReference>
<dbReference type="Gene3D" id="3.90.220.20">
    <property type="entry name" value="DNA methylase specificity domains"/>
    <property type="match status" value="1"/>
</dbReference>
<protein>
    <submittedName>
        <fullName evidence="3">Uncharacterized protein</fullName>
    </submittedName>
</protein>
<comment type="caution">
    <text evidence="3">The sequence shown here is derived from an EMBL/GenBank/DDBJ whole genome shotgun (WGS) entry which is preliminary data.</text>
</comment>
<proteinExistence type="predicted"/>
<keyword evidence="1" id="KW-0680">Restriction system</keyword>
<evidence type="ECO:0000313" key="3">
    <source>
        <dbReference type="EMBL" id="KAA6334351.1"/>
    </source>
</evidence>
<feature type="non-terminal residue" evidence="3">
    <location>
        <position position="92"/>
    </location>
</feature>
<gene>
    <name evidence="3" type="ORF">EZS27_017336</name>
</gene>
<accession>A0A5J4RN97</accession>
<evidence type="ECO:0000256" key="1">
    <source>
        <dbReference type="ARBA" id="ARBA00022747"/>
    </source>
</evidence>
<dbReference type="AlphaFoldDB" id="A0A5J4RN97"/>